<dbReference type="AlphaFoldDB" id="A0A927CDP9"/>
<comment type="caution">
    <text evidence="1">The sequence shown here is derived from an EMBL/GenBank/DDBJ whole genome shotgun (WGS) entry which is preliminary data.</text>
</comment>
<organism evidence="1 2">
    <name type="scientific">Paenibacillus oceani</name>
    <dbReference type="NCBI Taxonomy" id="2772510"/>
    <lineage>
        <taxon>Bacteria</taxon>
        <taxon>Bacillati</taxon>
        <taxon>Bacillota</taxon>
        <taxon>Bacilli</taxon>
        <taxon>Bacillales</taxon>
        <taxon>Paenibacillaceae</taxon>
        <taxon>Paenibacillus</taxon>
    </lineage>
</organism>
<sequence length="121" mass="14333">MMEDFNPMYNPYVLLNQKAANESAKYIEENMKDAIIIPMKTWGEKLRVLDHTLKYIPQNSFIVECVYILEYPLILWQIVFPTQNYLGSIHMKDCQKTIMDIFGKSNLQDKHSRSEIKRNTL</sequence>
<protein>
    <submittedName>
        <fullName evidence="1">Uncharacterized protein</fullName>
    </submittedName>
</protein>
<name>A0A927CDP9_9BACL</name>
<reference evidence="1" key="1">
    <citation type="submission" date="2020-09" db="EMBL/GenBank/DDBJ databases">
        <title>A novel bacterium of genus Paenibacillus, isolated from South China Sea.</title>
        <authorList>
            <person name="Huang H."/>
            <person name="Mo K."/>
            <person name="Hu Y."/>
        </authorList>
    </citation>
    <scope>NUCLEOTIDE SEQUENCE</scope>
    <source>
        <strain evidence="1">IB182363</strain>
    </source>
</reference>
<evidence type="ECO:0000313" key="2">
    <source>
        <dbReference type="Proteomes" id="UP000639396"/>
    </source>
</evidence>
<dbReference type="EMBL" id="JACXJA010000033">
    <property type="protein sequence ID" value="MBD2864788.1"/>
    <property type="molecule type" value="Genomic_DNA"/>
</dbReference>
<evidence type="ECO:0000313" key="1">
    <source>
        <dbReference type="EMBL" id="MBD2864788.1"/>
    </source>
</evidence>
<dbReference type="Proteomes" id="UP000639396">
    <property type="component" value="Unassembled WGS sequence"/>
</dbReference>
<proteinExistence type="predicted"/>
<accession>A0A927CDP9</accession>
<gene>
    <name evidence="1" type="ORF">IDH45_22665</name>
</gene>
<keyword evidence="2" id="KW-1185">Reference proteome</keyword>